<comment type="caution">
    <text evidence="8">The sequence shown here is derived from an EMBL/GenBank/DDBJ whole genome shotgun (WGS) entry which is preliminary data.</text>
</comment>
<keyword evidence="4 5" id="KW-0472">Membrane</keyword>
<feature type="transmembrane region" description="Helical" evidence="5">
    <location>
        <begin position="144"/>
        <end position="163"/>
    </location>
</feature>
<evidence type="ECO:0000256" key="3">
    <source>
        <dbReference type="ARBA" id="ARBA00022989"/>
    </source>
</evidence>
<feature type="domain" description="G-protein coupled receptors family 2 profile 2" evidence="7">
    <location>
        <begin position="107"/>
        <end position="354"/>
    </location>
</feature>
<dbReference type="InterPro" id="IPR017981">
    <property type="entry name" value="GPCR_2-like_7TM"/>
</dbReference>
<evidence type="ECO:0000259" key="7">
    <source>
        <dbReference type="PROSITE" id="PS50261"/>
    </source>
</evidence>
<dbReference type="PRINTS" id="PR00249">
    <property type="entry name" value="GPCRSECRETIN"/>
</dbReference>
<evidence type="ECO:0000313" key="9">
    <source>
        <dbReference type="Proteomes" id="UP000324632"/>
    </source>
</evidence>
<evidence type="ECO:0000313" key="8">
    <source>
        <dbReference type="EMBL" id="KAA0706502.1"/>
    </source>
</evidence>
<keyword evidence="2 5" id="KW-0812">Transmembrane</keyword>
<dbReference type="InterPro" id="IPR000832">
    <property type="entry name" value="GPCR_2_secretin-like"/>
</dbReference>
<comment type="subcellular location">
    <subcellularLocation>
        <location evidence="1">Membrane</location>
        <topology evidence="1">Multi-pass membrane protein</topology>
    </subcellularLocation>
</comment>
<feature type="transmembrane region" description="Helical" evidence="5">
    <location>
        <begin position="194"/>
        <end position="214"/>
    </location>
</feature>
<name>A0A5A9N941_9TELE</name>
<accession>A0A5A9N941</accession>
<keyword evidence="8" id="KW-0675">Receptor</keyword>
<gene>
    <name evidence="8" type="ORF">E1301_Tti021566</name>
</gene>
<dbReference type="GO" id="GO:0001605">
    <property type="term" value="F:adrenomedullin receptor activity"/>
    <property type="evidence" value="ECO:0007669"/>
    <property type="project" value="TreeGrafter"/>
</dbReference>
<dbReference type="GO" id="GO:0007166">
    <property type="term" value="P:cell surface receptor signaling pathway"/>
    <property type="evidence" value="ECO:0007669"/>
    <property type="project" value="InterPro"/>
</dbReference>
<dbReference type="GO" id="GO:0007189">
    <property type="term" value="P:adenylate cyclase-activating G protein-coupled receptor signaling pathway"/>
    <property type="evidence" value="ECO:0007669"/>
    <property type="project" value="TreeGrafter"/>
</dbReference>
<feature type="transmembrane region" description="Helical" evidence="5">
    <location>
        <begin position="221"/>
        <end position="244"/>
    </location>
</feature>
<feature type="chain" id="PRO_5022841648" evidence="6">
    <location>
        <begin position="23"/>
        <end position="518"/>
    </location>
</feature>
<evidence type="ECO:0000256" key="2">
    <source>
        <dbReference type="ARBA" id="ARBA00022692"/>
    </source>
</evidence>
<dbReference type="GO" id="GO:0005886">
    <property type="term" value="C:plasma membrane"/>
    <property type="evidence" value="ECO:0007669"/>
    <property type="project" value="TreeGrafter"/>
</dbReference>
<dbReference type="InterPro" id="IPR050332">
    <property type="entry name" value="GPCR_2"/>
</dbReference>
<dbReference type="PANTHER" id="PTHR45620:SF4">
    <property type="entry name" value="CALCITONIN RECEPTOR"/>
    <property type="match status" value="1"/>
</dbReference>
<proteinExistence type="predicted"/>
<sequence>MSRSQSLLQLFIHLLMAQVCHCDDVFITERMSTEAVTDIPASGEDLGVSREQILSAQFECYLKILQDPSHTEPDGHWFRHPESNRLWSNYTQCSAYTEQKRKLTFVSFYLAVLGHVLSIISLLISMCIFSYFKCLSCQRITLHKNMFTSFILNSVATIGWLHVVTGKQQQKTHFAQIGCKILASIIHYTSCSNYFWMLCEGIYLHTLIIVAVFVGEQQLGWYYLLGWGFPVIPAVVHAVARLHFHDDNCWVINTNLLYITHGPIHVALLVNLFFLLNIVRVLITKLRVTHRTETNVYMKAVRATIILVPLLGAQFILVPMQPSGRVSLAVYELFMNIFSHFQGILVAIMFCFCNGEVQTAFRRRYAQHSSQWRRRRLVTTDSHCNYHTNSSITENSRVTIGLDHENMHMLNGQSNGRRQSQAVSRGRNVEELQARTTQTSRCETGLMMLCVFRSSDGGPASLQSGGGGGGAVADWRGKLSPKPLIGRRVTSPRTKPHPIPVLALRAFTPPPPHRKLLK</sequence>
<dbReference type="Pfam" id="PF00002">
    <property type="entry name" value="7tm_2"/>
    <property type="match status" value="1"/>
</dbReference>
<evidence type="ECO:0000256" key="4">
    <source>
        <dbReference type="ARBA" id="ARBA00023136"/>
    </source>
</evidence>
<dbReference type="PROSITE" id="PS50261">
    <property type="entry name" value="G_PROTEIN_RECEP_F2_4"/>
    <property type="match status" value="1"/>
</dbReference>
<feature type="transmembrane region" description="Helical" evidence="5">
    <location>
        <begin position="256"/>
        <end position="279"/>
    </location>
</feature>
<feature type="transmembrane region" description="Helical" evidence="5">
    <location>
        <begin position="337"/>
        <end position="355"/>
    </location>
</feature>
<reference evidence="8 9" key="1">
    <citation type="journal article" date="2019" name="Mol. Ecol. Resour.">
        <title>Chromosome-level genome assembly of Triplophysa tibetana, a fish adapted to the harsh high-altitude environment of the Tibetan Plateau.</title>
        <authorList>
            <person name="Yang X."/>
            <person name="Liu H."/>
            <person name="Ma Z."/>
            <person name="Zou Y."/>
            <person name="Zou M."/>
            <person name="Mao Y."/>
            <person name="Li X."/>
            <person name="Wang H."/>
            <person name="Chen T."/>
            <person name="Wang W."/>
            <person name="Yang R."/>
        </authorList>
    </citation>
    <scope>NUCLEOTIDE SEQUENCE [LARGE SCALE GENOMIC DNA]</scope>
    <source>
        <strain evidence="8">TTIB1903HZAU</strain>
        <tissue evidence="8">Muscle</tissue>
    </source>
</reference>
<evidence type="ECO:0000256" key="6">
    <source>
        <dbReference type="SAM" id="SignalP"/>
    </source>
</evidence>
<feature type="transmembrane region" description="Helical" evidence="5">
    <location>
        <begin position="300"/>
        <end position="317"/>
    </location>
</feature>
<keyword evidence="3 5" id="KW-1133">Transmembrane helix</keyword>
<dbReference type="AlphaFoldDB" id="A0A5A9N941"/>
<organism evidence="8 9">
    <name type="scientific">Triplophysa tibetana</name>
    <dbReference type="NCBI Taxonomy" id="1572043"/>
    <lineage>
        <taxon>Eukaryota</taxon>
        <taxon>Metazoa</taxon>
        <taxon>Chordata</taxon>
        <taxon>Craniata</taxon>
        <taxon>Vertebrata</taxon>
        <taxon>Euteleostomi</taxon>
        <taxon>Actinopterygii</taxon>
        <taxon>Neopterygii</taxon>
        <taxon>Teleostei</taxon>
        <taxon>Ostariophysi</taxon>
        <taxon>Cypriniformes</taxon>
        <taxon>Nemacheilidae</taxon>
        <taxon>Triplophysa</taxon>
    </lineage>
</organism>
<evidence type="ECO:0000256" key="5">
    <source>
        <dbReference type="SAM" id="Phobius"/>
    </source>
</evidence>
<evidence type="ECO:0000256" key="1">
    <source>
        <dbReference type="ARBA" id="ARBA00004141"/>
    </source>
</evidence>
<dbReference type="Proteomes" id="UP000324632">
    <property type="component" value="Chromosome 20"/>
</dbReference>
<protein>
    <submittedName>
        <fullName evidence="8">Calcitonin gene-related peptide type 1 receptor</fullName>
    </submittedName>
</protein>
<dbReference type="GO" id="GO:0001525">
    <property type="term" value="P:angiogenesis"/>
    <property type="evidence" value="ECO:0007669"/>
    <property type="project" value="TreeGrafter"/>
</dbReference>
<dbReference type="Gene3D" id="1.20.1070.10">
    <property type="entry name" value="Rhodopsin 7-helix transmembrane proteins"/>
    <property type="match status" value="1"/>
</dbReference>
<feature type="signal peptide" evidence="6">
    <location>
        <begin position="1"/>
        <end position="22"/>
    </location>
</feature>
<keyword evidence="6" id="KW-0732">Signal</keyword>
<dbReference type="PANTHER" id="PTHR45620">
    <property type="entry name" value="PDF RECEPTOR-LIKE PROTEIN-RELATED"/>
    <property type="match status" value="1"/>
</dbReference>
<feature type="transmembrane region" description="Helical" evidence="5">
    <location>
        <begin position="108"/>
        <end position="132"/>
    </location>
</feature>
<dbReference type="EMBL" id="SOYY01000020">
    <property type="protein sequence ID" value="KAA0706502.1"/>
    <property type="molecule type" value="Genomic_DNA"/>
</dbReference>
<dbReference type="GO" id="GO:0001635">
    <property type="term" value="F:calcitonin gene-related peptide receptor activity"/>
    <property type="evidence" value="ECO:0007669"/>
    <property type="project" value="TreeGrafter"/>
</dbReference>
<keyword evidence="9" id="KW-1185">Reference proteome</keyword>